<dbReference type="EMBL" id="NDHY01000003">
    <property type="protein sequence ID" value="RII00511.1"/>
    <property type="molecule type" value="Genomic_DNA"/>
</dbReference>
<dbReference type="AlphaFoldDB" id="A0A399FWG3"/>
<gene>
    <name evidence="1" type="ORF">B9J77_01925</name>
</gene>
<reference evidence="1 2" key="1">
    <citation type="submission" date="2018-08" db="EMBL/GenBank/DDBJ databases">
        <title>Draft genome of candidate division NPL-UPA2 bacterium Unc8 that adapted to ultra-basic serpentinizing groundwater.</title>
        <authorList>
            <person name="Ishii S."/>
            <person name="Suzuki S."/>
            <person name="Nealson K.H."/>
        </authorList>
    </citation>
    <scope>NUCLEOTIDE SEQUENCE [LARGE SCALE GENOMIC DNA]</scope>
    <source>
        <strain evidence="1">Unc8</strain>
    </source>
</reference>
<dbReference type="Proteomes" id="UP000266287">
    <property type="component" value="Unassembled WGS sequence"/>
</dbReference>
<sequence length="64" mass="7964">MEGLITQTKAAEKIEISDRQVRRLIRWLIIQIKDRWDWQRKARPHRQWRQRKDYFGEDEGAWGN</sequence>
<evidence type="ECO:0000313" key="2">
    <source>
        <dbReference type="Proteomes" id="UP000266287"/>
    </source>
</evidence>
<evidence type="ECO:0000313" key="1">
    <source>
        <dbReference type="EMBL" id="RII00511.1"/>
    </source>
</evidence>
<name>A0A399FWG3_UNCN2</name>
<protein>
    <submittedName>
        <fullName evidence="1">Uncharacterized protein</fullName>
    </submittedName>
</protein>
<organism evidence="1 2">
    <name type="scientific">candidate division NPL-UPA2 bacterium Unc8</name>
    <dbReference type="NCBI Taxonomy" id="1980939"/>
    <lineage>
        <taxon>Bacteria</taxon>
    </lineage>
</organism>
<comment type="caution">
    <text evidence="1">The sequence shown here is derived from an EMBL/GenBank/DDBJ whole genome shotgun (WGS) entry which is preliminary data.</text>
</comment>
<accession>A0A399FWG3</accession>
<proteinExistence type="predicted"/>